<dbReference type="InterPro" id="IPR011701">
    <property type="entry name" value="MFS"/>
</dbReference>
<reference evidence="9 10" key="1">
    <citation type="submission" date="2020-02" db="EMBL/GenBank/DDBJ databases">
        <authorList>
            <person name="Zheng R.K."/>
            <person name="Sun C.M."/>
        </authorList>
    </citation>
    <scope>NUCLEOTIDE SEQUENCE [LARGE SCALE GENOMIC DNA]</scope>
    <source>
        <strain evidence="10">zrk23</strain>
    </source>
</reference>
<dbReference type="CDD" id="cd17321">
    <property type="entry name" value="MFS_MMR_MDR_like"/>
    <property type="match status" value="1"/>
</dbReference>
<keyword evidence="10" id="KW-1185">Reference proteome</keyword>
<evidence type="ECO:0000256" key="1">
    <source>
        <dbReference type="ARBA" id="ARBA00004651"/>
    </source>
</evidence>
<dbReference type="AlphaFoldDB" id="A0A6G6Y8R9"/>
<dbReference type="InterPro" id="IPR036259">
    <property type="entry name" value="MFS_trans_sf"/>
</dbReference>
<evidence type="ECO:0000256" key="6">
    <source>
        <dbReference type="ARBA" id="ARBA00023136"/>
    </source>
</evidence>
<dbReference type="Proteomes" id="UP000501568">
    <property type="component" value="Chromosome"/>
</dbReference>
<feature type="domain" description="Major facilitator superfamily (MFS) profile" evidence="8">
    <location>
        <begin position="27"/>
        <end position="458"/>
    </location>
</feature>
<dbReference type="RefSeq" id="WP_165328251.1">
    <property type="nucleotide sequence ID" value="NZ_CP049109.1"/>
</dbReference>
<feature type="transmembrane region" description="Helical" evidence="7">
    <location>
        <begin position="312"/>
        <end position="334"/>
    </location>
</feature>
<keyword evidence="6 7" id="KW-0472">Membrane</keyword>
<evidence type="ECO:0000256" key="4">
    <source>
        <dbReference type="ARBA" id="ARBA00022692"/>
    </source>
</evidence>
<feature type="transmembrane region" description="Helical" evidence="7">
    <location>
        <begin position="437"/>
        <end position="455"/>
    </location>
</feature>
<dbReference type="PROSITE" id="PS50850">
    <property type="entry name" value="MFS"/>
    <property type="match status" value="1"/>
</dbReference>
<evidence type="ECO:0000256" key="5">
    <source>
        <dbReference type="ARBA" id="ARBA00022989"/>
    </source>
</evidence>
<dbReference type="PANTHER" id="PTHR42718">
    <property type="entry name" value="MAJOR FACILITATOR SUPERFAMILY MULTIDRUG TRANSPORTER MFSC"/>
    <property type="match status" value="1"/>
</dbReference>
<feature type="transmembrane region" description="Helical" evidence="7">
    <location>
        <begin position="276"/>
        <end position="300"/>
    </location>
</feature>
<dbReference type="Gene3D" id="1.20.1720.10">
    <property type="entry name" value="Multidrug resistance protein D"/>
    <property type="match status" value="1"/>
</dbReference>
<feature type="transmembrane region" description="Helical" evidence="7">
    <location>
        <begin position="152"/>
        <end position="173"/>
    </location>
</feature>
<gene>
    <name evidence="9" type="ORF">G5C33_17080</name>
</gene>
<comment type="subcellular location">
    <subcellularLocation>
        <location evidence="1">Cell membrane</location>
        <topology evidence="1">Multi-pass membrane protein</topology>
    </subcellularLocation>
</comment>
<dbReference type="PRINTS" id="PR01036">
    <property type="entry name" value="TCRTETB"/>
</dbReference>
<keyword evidence="2" id="KW-0813">Transport</keyword>
<dbReference type="InterPro" id="IPR020846">
    <property type="entry name" value="MFS_dom"/>
</dbReference>
<evidence type="ECO:0000313" key="10">
    <source>
        <dbReference type="Proteomes" id="UP000501568"/>
    </source>
</evidence>
<dbReference type="PANTHER" id="PTHR42718:SF46">
    <property type="entry name" value="BLR6921 PROTEIN"/>
    <property type="match status" value="1"/>
</dbReference>
<dbReference type="SUPFAM" id="SSF103473">
    <property type="entry name" value="MFS general substrate transporter"/>
    <property type="match status" value="1"/>
</dbReference>
<dbReference type="EMBL" id="CP049109">
    <property type="protein sequence ID" value="QIG81325.1"/>
    <property type="molecule type" value="Genomic_DNA"/>
</dbReference>
<feature type="transmembrane region" description="Helical" evidence="7">
    <location>
        <begin position="237"/>
        <end position="255"/>
    </location>
</feature>
<dbReference type="Gene3D" id="1.20.1250.20">
    <property type="entry name" value="MFS general substrate transporter like domains"/>
    <property type="match status" value="1"/>
</dbReference>
<proteinExistence type="predicted"/>
<dbReference type="GO" id="GO:0022857">
    <property type="term" value="F:transmembrane transporter activity"/>
    <property type="evidence" value="ECO:0007669"/>
    <property type="project" value="InterPro"/>
</dbReference>
<feature type="transmembrane region" description="Helical" evidence="7">
    <location>
        <begin position="25"/>
        <end position="49"/>
    </location>
</feature>
<feature type="transmembrane region" description="Helical" evidence="7">
    <location>
        <begin position="341"/>
        <end position="361"/>
    </location>
</feature>
<keyword evidence="5 7" id="KW-1133">Transmembrane helix</keyword>
<evidence type="ECO:0000256" key="7">
    <source>
        <dbReference type="SAM" id="Phobius"/>
    </source>
</evidence>
<feature type="transmembrane region" description="Helical" evidence="7">
    <location>
        <begin position="61"/>
        <end position="84"/>
    </location>
</feature>
<feature type="transmembrane region" description="Helical" evidence="7">
    <location>
        <begin position="412"/>
        <end position="431"/>
    </location>
</feature>
<evidence type="ECO:0000259" key="8">
    <source>
        <dbReference type="PROSITE" id="PS50850"/>
    </source>
</evidence>
<feature type="transmembrane region" description="Helical" evidence="7">
    <location>
        <begin position="179"/>
        <end position="200"/>
    </location>
</feature>
<dbReference type="KEGG" id="spzr:G5C33_17080"/>
<keyword evidence="3" id="KW-1003">Cell membrane</keyword>
<feature type="transmembrane region" description="Helical" evidence="7">
    <location>
        <begin position="373"/>
        <end position="392"/>
    </location>
</feature>
<evidence type="ECO:0000256" key="3">
    <source>
        <dbReference type="ARBA" id="ARBA00022475"/>
    </source>
</evidence>
<keyword evidence="4 7" id="KW-0812">Transmembrane</keyword>
<feature type="transmembrane region" description="Helical" evidence="7">
    <location>
        <begin position="125"/>
        <end position="143"/>
    </location>
</feature>
<dbReference type="Pfam" id="PF07690">
    <property type="entry name" value="MFS_1"/>
    <property type="match status" value="1"/>
</dbReference>
<organism evidence="9 10">
    <name type="scientific">Stakelama tenebrarum</name>
    <dbReference type="NCBI Taxonomy" id="2711215"/>
    <lineage>
        <taxon>Bacteria</taxon>
        <taxon>Pseudomonadati</taxon>
        <taxon>Pseudomonadota</taxon>
        <taxon>Alphaproteobacteria</taxon>
        <taxon>Sphingomonadales</taxon>
        <taxon>Sphingomonadaceae</taxon>
        <taxon>Stakelama</taxon>
    </lineage>
</organism>
<evidence type="ECO:0000313" key="9">
    <source>
        <dbReference type="EMBL" id="QIG81325.1"/>
    </source>
</evidence>
<feature type="transmembrane region" description="Helical" evidence="7">
    <location>
        <begin position="96"/>
        <end position="119"/>
    </location>
</feature>
<name>A0A6G6Y8R9_9SPHN</name>
<accession>A0A6G6Y8R9</accession>
<protein>
    <submittedName>
        <fullName evidence="9">MFS transporter</fullName>
    </submittedName>
</protein>
<sequence length="458" mass="47642">MPSSQNTEAASQTTEAEGLPLPRRIWAIIAVSFGTALFMIDGTIANVALPTIADDLGIGEGAVVSVVTLYQLVLVMCLLPFGGLGEQFGLRRVYQAGQAVFALASAATFLVDSFAMLLVVRGFQALGAAMALSVATAMLRFIYPARALGGGLGINSVVAASSAALAPTLGGFLVEHFDWRWVFVAPVPFALLSLAIGRALPHPEMAGGRYDWKGGLWSAATFGALIGGLDIAIHGSVALGVPLAVLGLVSGLFFVRSQGARARPIFPVDLLRRRTIGLATIAGIFAFMASAAMLVLLPFRLQRGMGYSPDEVGLLILPFPLTMLVVSPTAGWLSDRVKSSILGMIGMCFAATGMILLMLVANDAPAWDFAWRLSVTAIGFGLFYSPNSRMIFHSAPMDRTAAASSMIATNRLLGQTMGASLVGIILAAGLGLGAAPLLIAAGLAAAAGLLTLLRYTTD</sequence>
<dbReference type="GO" id="GO:0005886">
    <property type="term" value="C:plasma membrane"/>
    <property type="evidence" value="ECO:0007669"/>
    <property type="project" value="UniProtKB-SubCell"/>
</dbReference>
<evidence type="ECO:0000256" key="2">
    <source>
        <dbReference type="ARBA" id="ARBA00022448"/>
    </source>
</evidence>